<dbReference type="InterPro" id="IPR043502">
    <property type="entry name" value="DNA/RNA_pol_sf"/>
</dbReference>
<organism evidence="3">
    <name type="scientific">Nicotiana tabacum</name>
    <name type="common">Common tobacco</name>
    <dbReference type="NCBI Taxonomy" id="4097"/>
    <lineage>
        <taxon>Eukaryota</taxon>
        <taxon>Viridiplantae</taxon>
        <taxon>Streptophyta</taxon>
        <taxon>Embryophyta</taxon>
        <taxon>Tracheophyta</taxon>
        <taxon>Spermatophyta</taxon>
        <taxon>Magnoliopsida</taxon>
        <taxon>eudicotyledons</taxon>
        <taxon>Gunneridae</taxon>
        <taxon>Pentapetalae</taxon>
        <taxon>asterids</taxon>
        <taxon>lamiids</taxon>
        <taxon>Solanales</taxon>
        <taxon>Solanaceae</taxon>
        <taxon>Nicotianoideae</taxon>
        <taxon>Nicotianeae</taxon>
        <taxon>Nicotiana</taxon>
    </lineage>
</organism>
<dbReference type="RefSeq" id="XP_016492523.1">
    <property type="nucleotide sequence ID" value="XM_016637037.1"/>
</dbReference>
<accession>A0A1S4BUL6</accession>
<feature type="region of interest" description="Disordered" evidence="1">
    <location>
        <begin position="224"/>
        <end position="257"/>
    </location>
</feature>
<dbReference type="AlphaFoldDB" id="A0A1S4BUL6"/>
<dbReference type="PANTHER" id="PTHR48475:SF1">
    <property type="entry name" value="RNASE H TYPE-1 DOMAIN-CONTAINING PROTEIN"/>
    <property type="match status" value="1"/>
</dbReference>
<sequence length="277" mass="30837">MHQEIEVYVDDVIIKSRTQEGHVQDLRKFFERLRRYDLKLNPAKCAFGVPSGKLLGFIVNRRGIELDPTEIKSIRDLPPPKTKKEVMSLLGRAMKVQALVDHLAENPVDDEYQPLSTYFPDEKVKSVEVIPEDIKTWKMFFDGAVNTKGVGIGAILISPTCQHYPVMNRLRFLCTNNTAEYEACIMGMNMAIDMDYMALKKKARSGQGANATLIVAENIIPDVAGENPRSEDIPPTTTPPDSTTLAENIHIPPPTNTPVPPPVLVFLMGTLGEPSTH</sequence>
<dbReference type="KEGG" id="nta:107812022"/>
<reference evidence="3" key="1">
    <citation type="submission" date="2025-08" db="UniProtKB">
        <authorList>
            <consortium name="RefSeq"/>
        </authorList>
    </citation>
    <scope>IDENTIFICATION</scope>
</reference>
<protein>
    <recommendedName>
        <fullName evidence="2">Reverse transcriptase domain-containing protein</fullName>
    </recommendedName>
</protein>
<feature type="domain" description="Reverse transcriptase" evidence="2">
    <location>
        <begin position="1"/>
        <end position="59"/>
    </location>
</feature>
<dbReference type="STRING" id="4097.A0A1S4BUL6"/>
<proteinExistence type="predicted"/>
<dbReference type="SMR" id="A0A1S4BUL6"/>
<dbReference type="Gene3D" id="3.30.70.270">
    <property type="match status" value="1"/>
</dbReference>
<evidence type="ECO:0000256" key="1">
    <source>
        <dbReference type="SAM" id="MobiDB-lite"/>
    </source>
</evidence>
<evidence type="ECO:0000313" key="3">
    <source>
        <dbReference type="RefSeq" id="XP_016492523.1"/>
    </source>
</evidence>
<dbReference type="OMA" id="IDMDYMA"/>
<dbReference type="Gene3D" id="3.30.420.10">
    <property type="entry name" value="Ribonuclease H-like superfamily/Ribonuclease H"/>
    <property type="match status" value="1"/>
</dbReference>
<gene>
    <name evidence="3" type="primary">LOC107812022</name>
</gene>
<name>A0A1S4BUL6_TOBAC</name>
<dbReference type="InterPro" id="IPR036397">
    <property type="entry name" value="RNaseH_sf"/>
</dbReference>
<dbReference type="Pfam" id="PF00078">
    <property type="entry name" value="RVT_1"/>
    <property type="match status" value="1"/>
</dbReference>
<dbReference type="SUPFAM" id="SSF56672">
    <property type="entry name" value="DNA/RNA polymerases"/>
    <property type="match status" value="1"/>
</dbReference>
<dbReference type="InterPro" id="IPR000477">
    <property type="entry name" value="RT_dom"/>
</dbReference>
<dbReference type="InterPro" id="IPR043128">
    <property type="entry name" value="Rev_trsase/Diguanyl_cyclase"/>
</dbReference>
<dbReference type="GO" id="GO:0003676">
    <property type="term" value="F:nucleic acid binding"/>
    <property type="evidence" value="ECO:0007669"/>
    <property type="project" value="InterPro"/>
</dbReference>
<dbReference type="OrthoDB" id="101614at2759"/>
<dbReference type="PANTHER" id="PTHR48475">
    <property type="entry name" value="RIBONUCLEASE H"/>
    <property type="match status" value="1"/>
</dbReference>
<dbReference type="PaxDb" id="4097-A0A1S4BUL6"/>
<dbReference type="PROSITE" id="PS50878">
    <property type="entry name" value="RT_POL"/>
    <property type="match status" value="1"/>
</dbReference>
<evidence type="ECO:0000259" key="2">
    <source>
        <dbReference type="PROSITE" id="PS50878"/>
    </source>
</evidence>